<proteinExistence type="inferred from homology"/>
<dbReference type="Gene3D" id="3.40.50.2300">
    <property type="match status" value="2"/>
</dbReference>
<dbReference type="Proteomes" id="UP000792457">
    <property type="component" value="Unassembled WGS sequence"/>
</dbReference>
<dbReference type="Pfam" id="PF07562">
    <property type="entry name" value="NCD3G"/>
    <property type="match status" value="1"/>
</dbReference>
<evidence type="ECO:0000313" key="15">
    <source>
        <dbReference type="EMBL" id="KAG8232760.1"/>
    </source>
</evidence>
<keyword evidence="3" id="KW-1003">Cell membrane</keyword>
<dbReference type="Pfam" id="PF00003">
    <property type="entry name" value="7tm_3"/>
    <property type="match status" value="1"/>
</dbReference>
<organism evidence="15 16">
    <name type="scientific">Ladona fulva</name>
    <name type="common">Scarce chaser dragonfly</name>
    <name type="synonym">Libellula fulva</name>
    <dbReference type="NCBI Taxonomy" id="123851"/>
    <lineage>
        <taxon>Eukaryota</taxon>
        <taxon>Metazoa</taxon>
        <taxon>Ecdysozoa</taxon>
        <taxon>Arthropoda</taxon>
        <taxon>Hexapoda</taxon>
        <taxon>Insecta</taxon>
        <taxon>Pterygota</taxon>
        <taxon>Palaeoptera</taxon>
        <taxon>Odonata</taxon>
        <taxon>Epiprocta</taxon>
        <taxon>Anisoptera</taxon>
        <taxon>Libelluloidea</taxon>
        <taxon>Libellulidae</taxon>
        <taxon>Ladona</taxon>
    </lineage>
</organism>
<feature type="transmembrane region" description="Helical" evidence="13">
    <location>
        <begin position="377"/>
        <end position="402"/>
    </location>
</feature>
<dbReference type="InterPro" id="IPR000337">
    <property type="entry name" value="GPCR_3"/>
</dbReference>
<dbReference type="PRINTS" id="PR00248">
    <property type="entry name" value="GPCRMGR"/>
</dbReference>
<evidence type="ECO:0000256" key="5">
    <source>
        <dbReference type="ARBA" id="ARBA00022989"/>
    </source>
</evidence>
<name>A0A8K0P1X3_LADFU</name>
<comment type="subcellular location">
    <subcellularLocation>
        <location evidence="1">Cell membrane</location>
        <topology evidence="1">Multi-pass membrane protein</topology>
    </subcellularLocation>
</comment>
<reference evidence="15" key="1">
    <citation type="submission" date="2013-04" db="EMBL/GenBank/DDBJ databases">
        <authorList>
            <person name="Qu J."/>
            <person name="Murali S.C."/>
            <person name="Bandaranaike D."/>
            <person name="Bellair M."/>
            <person name="Blankenburg K."/>
            <person name="Chao H."/>
            <person name="Dinh H."/>
            <person name="Doddapaneni H."/>
            <person name="Downs B."/>
            <person name="Dugan-Rocha S."/>
            <person name="Elkadiri S."/>
            <person name="Gnanaolivu R.D."/>
            <person name="Hernandez B."/>
            <person name="Javaid M."/>
            <person name="Jayaseelan J.C."/>
            <person name="Lee S."/>
            <person name="Li M."/>
            <person name="Ming W."/>
            <person name="Munidasa M."/>
            <person name="Muniz J."/>
            <person name="Nguyen L."/>
            <person name="Ongeri F."/>
            <person name="Osuji N."/>
            <person name="Pu L.-L."/>
            <person name="Puazo M."/>
            <person name="Qu C."/>
            <person name="Quiroz J."/>
            <person name="Raj R."/>
            <person name="Weissenberger G."/>
            <person name="Xin Y."/>
            <person name="Zou X."/>
            <person name="Han Y."/>
            <person name="Richards S."/>
            <person name="Worley K."/>
            <person name="Muzny D."/>
            <person name="Gibbs R."/>
        </authorList>
    </citation>
    <scope>NUCLEOTIDE SEQUENCE</scope>
    <source>
        <strain evidence="15">Sampled in the wild</strain>
    </source>
</reference>
<evidence type="ECO:0000259" key="14">
    <source>
        <dbReference type="PROSITE" id="PS50259"/>
    </source>
</evidence>
<keyword evidence="7 13" id="KW-0472">Membrane</keyword>
<dbReference type="InterPro" id="IPR017978">
    <property type="entry name" value="GPCR_3_C"/>
</dbReference>
<sequence length="470" mass="50858">MNVTFEYWEGDQSESVEFDRRGDPPGRYNIMNFQQLPDGSYDYVHVGDWINGSLNLWETVKFEPRLPSVVNSVCSKPCQPGYFKNFQSGGQEQRCCWVCVPCEKHEILLDEVTCEACAPGFWPDANKTRCAQIPIEMVRWSDPAAAVALSFSAAGFISAAFSAAVFLRHNNTPVVKASTRELSYLIAGGAVIGHAAALPLLARPSPFTCALARTLPGMSLAVIYAALLTKTNRIARIMAAASATYVSGSGSGGKHIRFPTRKPRLMSAAAQVAITSALIGVEAGVAGAMLALEPPDAALYFPAPGRARLSCNTSALGVVVPLAFGFILLALCTAYAVKTRNVPENFREAKFIGFATYTTAVIWVAFVPIYFGSDSKVITMCLCVTLSASVTMGFIFVPKLYVILWRPERNDRAYFTTATSIRCHVGGTRPAQKASSGDSHGSRNTQPPHTRPVAPSQQPNNTRKDSPPQR</sequence>
<dbReference type="AlphaFoldDB" id="A0A8K0P1X3"/>
<dbReference type="InterPro" id="IPR000162">
    <property type="entry name" value="GPCR_3_mtglu_rcpt"/>
</dbReference>
<evidence type="ECO:0000256" key="3">
    <source>
        <dbReference type="ARBA" id="ARBA00022475"/>
    </source>
</evidence>
<feature type="transmembrane region" description="Helical" evidence="13">
    <location>
        <begin position="265"/>
        <end position="292"/>
    </location>
</feature>
<keyword evidence="6" id="KW-0297">G-protein coupled receptor</keyword>
<evidence type="ECO:0000256" key="7">
    <source>
        <dbReference type="ARBA" id="ARBA00023136"/>
    </source>
</evidence>
<keyword evidence="8" id="KW-0675">Receptor</keyword>
<evidence type="ECO:0000256" key="11">
    <source>
        <dbReference type="ARBA" id="ARBA00054813"/>
    </source>
</evidence>
<feature type="transmembrane region" description="Helical" evidence="13">
    <location>
        <begin position="209"/>
        <end position="228"/>
    </location>
</feature>
<comment type="function">
    <text evidence="11">G-protein coupled receptor for glutamate. Ligand binding causes a conformation change that triggers signaling via guanine nucleotide-binding proteins (G proteins) and modulates the activity of down-stream effectors.</text>
</comment>
<dbReference type="PANTHER" id="PTHR24060">
    <property type="entry name" value="METABOTROPIC GLUTAMATE RECEPTOR"/>
    <property type="match status" value="1"/>
</dbReference>
<dbReference type="SUPFAM" id="SSF57184">
    <property type="entry name" value="Growth factor receptor domain"/>
    <property type="match status" value="1"/>
</dbReference>
<dbReference type="InterPro" id="IPR009030">
    <property type="entry name" value="Growth_fac_rcpt_cys_sf"/>
</dbReference>
<keyword evidence="4 13" id="KW-0812">Transmembrane</keyword>
<evidence type="ECO:0000256" key="8">
    <source>
        <dbReference type="ARBA" id="ARBA00023170"/>
    </source>
</evidence>
<keyword evidence="16" id="KW-1185">Reference proteome</keyword>
<evidence type="ECO:0000256" key="12">
    <source>
        <dbReference type="SAM" id="MobiDB-lite"/>
    </source>
</evidence>
<evidence type="ECO:0000256" key="10">
    <source>
        <dbReference type="ARBA" id="ARBA00023224"/>
    </source>
</evidence>
<dbReference type="PROSITE" id="PS50259">
    <property type="entry name" value="G_PROTEIN_RECEP_F3_4"/>
    <property type="match status" value="1"/>
</dbReference>
<keyword evidence="9" id="KW-0325">Glycoprotein</keyword>
<dbReference type="EMBL" id="KZ308648">
    <property type="protein sequence ID" value="KAG8232760.1"/>
    <property type="molecule type" value="Genomic_DNA"/>
</dbReference>
<evidence type="ECO:0000256" key="6">
    <source>
        <dbReference type="ARBA" id="ARBA00023040"/>
    </source>
</evidence>
<dbReference type="Gene3D" id="2.10.50.30">
    <property type="entry name" value="GPCR, family 3, nine cysteines domain"/>
    <property type="match status" value="1"/>
</dbReference>
<feature type="transmembrane region" description="Helical" evidence="13">
    <location>
        <begin position="144"/>
        <end position="167"/>
    </location>
</feature>
<comment type="similarity">
    <text evidence="2">Belongs to the G-protein coupled receptor 3 family.</text>
</comment>
<keyword evidence="5 13" id="KW-1133">Transmembrane helix</keyword>
<protein>
    <recommendedName>
        <fullName evidence="14">G-protein coupled receptors family 3 profile domain-containing protein</fullName>
    </recommendedName>
</protein>
<dbReference type="InterPro" id="IPR050726">
    <property type="entry name" value="mGluR"/>
</dbReference>
<dbReference type="InterPro" id="IPR028082">
    <property type="entry name" value="Peripla_BP_I"/>
</dbReference>
<evidence type="ECO:0000256" key="13">
    <source>
        <dbReference type="SAM" id="Phobius"/>
    </source>
</evidence>
<feature type="compositionally biased region" description="Polar residues" evidence="12">
    <location>
        <begin position="433"/>
        <end position="448"/>
    </location>
</feature>
<evidence type="ECO:0000256" key="9">
    <source>
        <dbReference type="ARBA" id="ARBA00023180"/>
    </source>
</evidence>
<keyword evidence="10" id="KW-0807">Transducer</keyword>
<reference evidence="15" key="2">
    <citation type="submission" date="2017-10" db="EMBL/GenBank/DDBJ databases">
        <title>Ladona fulva Genome sequencing and assembly.</title>
        <authorList>
            <person name="Murali S."/>
            <person name="Richards S."/>
            <person name="Bandaranaike D."/>
            <person name="Bellair M."/>
            <person name="Blankenburg K."/>
            <person name="Chao H."/>
            <person name="Dinh H."/>
            <person name="Doddapaneni H."/>
            <person name="Dugan-Rocha S."/>
            <person name="Elkadiri S."/>
            <person name="Gnanaolivu R."/>
            <person name="Hernandez B."/>
            <person name="Skinner E."/>
            <person name="Javaid M."/>
            <person name="Lee S."/>
            <person name="Li M."/>
            <person name="Ming W."/>
            <person name="Munidasa M."/>
            <person name="Muniz J."/>
            <person name="Nguyen L."/>
            <person name="Hughes D."/>
            <person name="Osuji N."/>
            <person name="Pu L.-L."/>
            <person name="Puazo M."/>
            <person name="Qu C."/>
            <person name="Quiroz J."/>
            <person name="Raj R."/>
            <person name="Weissenberger G."/>
            <person name="Xin Y."/>
            <person name="Zou X."/>
            <person name="Han Y."/>
            <person name="Worley K."/>
            <person name="Muzny D."/>
            <person name="Gibbs R."/>
        </authorList>
    </citation>
    <scope>NUCLEOTIDE SEQUENCE</scope>
    <source>
        <strain evidence="15">Sampled in the wild</strain>
    </source>
</reference>
<dbReference type="GO" id="GO:0005886">
    <property type="term" value="C:plasma membrane"/>
    <property type="evidence" value="ECO:0007669"/>
    <property type="project" value="UniProtKB-SubCell"/>
</dbReference>
<gene>
    <name evidence="15" type="ORF">J437_LFUL013005</name>
</gene>
<dbReference type="InterPro" id="IPR038550">
    <property type="entry name" value="GPCR_3_9-Cys_sf"/>
</dbReference>
<feature type="domain" description="G-protein coupled receptors family 3 profile" evidence="14">
    <location>
        <begin position="144"/>
        <end position="419"/>
    </location>
</feature>
<dbReference type="GO" id="GO:0004930">
    <property type="term" value="F:G protein-coupled receptor activity"/>
    <property type="evidence" value="ECO:0007669"/>
    <property type="project" value="UniProtKB-KW"/>
</dbReference>
<dbReference type="FunFam" id="2.10.50.30:FF:000001">
    <property type="entry name" value="metabotropic glutamate receptor 1"/>
    <property type="match status" value="1"/>
</dbReference>
<dbReference type="PRINTS" id="PR00593">
    <property type="entry name" value="MTABOTROPICR"/>
</dbReference>
<evidence type="ECO:0000256" key="2">
    <source>
        <dbReference type="ARBA" id="ARBA00007242"/>
    </source>
</evidence>
<dbReference type="SUPFAM" id="SSF53822">
    <property type="entry name" value="Periplasmic binding protein-like I"/>
    <property type="match status" value="1"/>
</dbReference>
<evidence type="ECO:0000256" key="1">
    <source>
        <dbReference type="ARBA" id="ARBA00004651"/>
    </source>
</evidence>
<dbReference type="CDD" id="cd15285">
    <property type="entry name" value="7tmC_mGluR_group1"/>
    <property type="match status" value="1"/>
</dbReference>
<feature type="transmembrane region" description="Helical" evidence="13">
    <location>
        <begin position="312"/>
        <end position="337"/>
    </location>
</feature>
<evidence type="ECO:0000256" key="4">
    <source>
        <dbReference type="ARBA" id="ARBA00022692"/>
    </source>
</evidence>
<feature type="transmembrane region" description="Helical" evidence="13">
    <location>
        <begin position="349"/>
        <end position="371"/>
    </location>
</feature>
<evidence type="ECO:0000313" key="16">
    <source>
        <dbReference type="Proteomes" id="UP000792457"/>
    </source>
</evidence>
<dbReference type="InterPro" id="IPR011500">
    <property type="entry name" value="GPCR_3_9-Cys_dom"/>
</dbReference>
<feature type="transmembrane region" description="Helical" evidence="13">
    <location>
        <begin position="182"/>
        <end position="202"/>
    </location>
</feature>
<dbReference type="OrthoDB" id="425344at2759"/>
<comment type="caution">
    <text evidence="15">The sequence shown here is derived from an EMBL/GenBank/DDBJ whole genome shotgun (WGS) entry which is preliminary data.</text>
</comment>
<feature type="region of interest" description="Disordered" evidence="12">
    <location>
        <begin position="426"/>
        <end position="470"/>
    </location>
</feature>
<accession>A0A8K0P1X3</accession>